<evidence type="ECO:0000259" key="4">
    <source>
        <dbReference type="PROSITE" id="PS50213"/>
    </source>
</evidence>
<feature type="region of interest" description="Disordered" evidence="1">
    <location>
        <begin position="305"/>
        <end position="337"/>
    </location>
</feature>
<dbReference type="InterPro" id="IPR050904">
    <property type="entry name" value="Adhesion/Biosynth-related"/>
</dbReference>
<proteinExistence type="predicted"/>
<dbReference type="Pfam" id="PF02469">
    <property type="entry name" value="Fasciclin"/>
    <property type="match status" value="2"/>
</dbReference>
<feature type="transmembrane region" description="Helical" evidence="2">
    <location>
        <begin position="341"/>
        <end position="360"/>
    </location>
</feature>
<dbReference type="GO" id="GO:0005615">
    <property type="term" value="C:extracellular space"/>
    <property type="evidence" value="ECO:0007669"/>
    <property type="project" value="TreeGrafter"/>
</dbReference>
<dbReference type="PROSITE" id="PS50213">
    <property type="entry name" value="FAS1"/>
    <property type="match status" value="2"/>
</dbReference>
<reference evidence="5" key="1">
    <citation type="submission" date="2021-06" db="EMBL/GenBank/DDBJ databases">
        <authorList>
            <person name="Kallberg Y."/>
            <person name="Tangrot J."/>
            <person name="Rosling A."/>
        </authorList>
    </citation>
    <scope>NUCLEOTIDE SEQUENCE</scope>
    <source>
        <strain evidence="5">MT106</strain>
    </source>
</reference>
<dbReference type="Proteomes" id="UP000789831">
    <property type="component" value="Unassembled WGS sequence"/>
</dbReference>
<keyword evidence="2" id="KW-0812">Transmembrane</keyword>
<keyword evidence="2" id="KW-0472">Membrane</keyword>
<evidence type="ECO:0000256" key="2">
    <source>
        <dbReference type="SAM" id="Phobius"/>
    </source>
</evidence>
<feature type="compositionally biased region" description="Low complexity" evidence="1">
    <location>
        <begin position="314"/>
        <end position="337"/>
    </location>
</feature>
<keyword evidence="2" id="KW-1133">Transmembrane helix</keyword>
<protein>
    <submittedName>
        <fullName evidence="5">10844_t:CDS:1</fullName>
    </submittedName>
</protein>
<dbReference type="PANTHER" id="PTHR10900:SF77">
    <property type="entry name" value="FI19380P1"/>
    <property type="match status" value="1"/>
</dbReference>
<accession>A0A9N9DXP3</accession>
<dbReference type="OrthoDB" id="286301at2759"/>
<dbReference type="AlphaFoldDB" id="A0A9N9DXP3"/>
<dbReference type="InterPro" id="IPR036378">
    <property type="entry name" value="FAS1_dom_sf"/>
</dbReference>
<name>A0A9N9DXP3_9GLOM</name>
<dbReference type="PANTHER" id="PTHR10900">
    <property type="entry name" value="PERIOSTIN-RELATED"/>
    <property type="match status" value="1"/>
</dbReference>
<feature type="domain" description="FAS1" evidence="4">
    <location>
        <begin position="28"/>
        <end position="170"/>
    </location>
</feature>
<organism evidence="5 6">
    <name type="scientific">Ambispora gerdemannii</name>
    <dbReference type="NCBI Taxonomy" id="144530"/>
    <lineage>
        <taxon>Eukaryota</taxon>
        <taxon>Fungi</taxon>
        <taxon>Fungi incertae sedis</taxon>
        <taxon>Mucoromycota</taxon>
        <taxon>Glomeromycotina</taxon>
        <taxon>Glomeromycetes</taxon>
        <taxon>Archaeosporales</taxon>
        <taxon>Ambisporaceae</taxon>
        <taxon>Ambispora</taxon>
    </lineage>
</organism>
<dbReference type="SUPFAM" id="SSF82153">
    <property type="entry name" value="FAS1 domain"/>
    <property type="match status" value="2"/>
</dbReference>
<comment type="caution">
    <text evidence="5">The sequence shown here is derived from an EMBL/GenBank/DDBJ whole genome shotgun (WGS) entry which is preliminary data.</text>
</comment>
<feature type="signal peptide" evidence="3">
    <location>
        <begin position="1"/>
        <end position="26"/>
    </location>
</feature>
<feature type="chain" id="PRO_5040160584" evidence="3">
    <location>
        <begin position="27"/>
        <end position="361"/>
    </location>
</feature>
<evidence type="ECO:0000313" key="5">
    <source>
        <dbReference type="EMBL" id="CAG8656448.1"/>
    </source>
</evidence>
<dbReference type="EMBL" id="CAJVPL010005281">
    <property type="protein sequence ID" value="CAG8656448.1"/>
    <property type="molecule type" value="Genomic_DNA"/>
</dbReference>
<dbReference type="InterPro" id="IPR000782">
    <property type="entry name" value="FAS1_domain"/>
</dbReference>
<dbReference type="SMART" id="SM00554">
    <property type="entry name" value="FAS1"/>
    <property type="match status" value="2"/>
</dbReference>
<dbReference type="Gene3D" id="2.30.180.10">
    <property type="entry name" value="FAS1 domain"/>
    <property type="match status" value="2"/>
</dbReference>
<gene>
    <name evidence="5" type="ORF">AGERDE_LOCUS11620</name>
</gene>
<dbReference type="FunFam" id="2.30.180.10:FF:000032">
    <property type="entry name" value="Fasciclin domain-containing protein, putative"/>
    <property type="match status" value="1"/>
</dbReference>
<sequence length="361" mass="37468">MIFRKSITAAVLASSLFLFAPVNVKAAPNVTIAQLANETSTLTLSTLFKLVTSPGQEAIAKALSDPASNLTVFAPTDDAFAGVNASNAKLVNAILNYHIVQGNYSVESLKSGVNLVQTFLNETLANLPQGQYQVVQVNKTGDAVKVNDATVVKPSLFAINGVVHVIDKVLIPPEKSTKVAKRAGLTQFVAALVKTKLDVVVDTIKGVTIFAPVDDAFLKSNASILNETTLAAILKLHVVSDIVGYSAGLKDGQNFSTVAENATVTIKISNGTVSVNGAKVLIPDVLVENGVIHVIDSVITTSSNATNTTKPVGSSTTNSTTSDNKSNTTGTNNSSASSVTSVFSVGFIATLFAVSVSLVAF</sequence>
<evidence type="ECO:0000256" key="1">
    <source>
        <dbReference type="SAM" id="MobiDB-lite"/>
    </source>
</evidence>
<evidence type="ECO:0000256" key="3">
    <source>
        <dbReference type="SAM" id="SignalP"/>
    </source>
</evidence>
<keyword evidence="6" id="KW-1185">Reference proteome</keyword>
<keyword evidence="3" id="KW-0732">Signal</keyword>
<feature type="domain" description="FAS1" evidence="4">
    <location>
        <begin position="172"/>
        <end position="299"/>
    </location>
</feature>
<evidence type="ECO:0000313" key="6">
    <source>
        <dbReference type="Proteomes" id="UP000789831"/>
    </source>
</evidence>